<keyword evidence="8" id="KW-0547">Nucleotide-binding</keyword>
<dbReference type="GO" id="GO:0003968">
    <property type="term" value="F:RNA-directed RNA polymerase activity"/>
    <property type="evidence" value="ECO:0007669"/>
    <property type="project" value="UniProtKB-KW"/>
</dbReference>
<feature type="domain" description="RdRp catalytic" evidence="21">
    <location>
        <begin position="722"/>
        <end position="887"/>
    </location>
</feature>
<evidence type="ECO:0000256" key="13">
    <source>
        <dbReference type="ARBA" id="ARBA00023268"/>
    </source>
</evidence>
<dbReference type="Pfam" id="PF14318">
    <property type="entry name" value="Mononeg_mRNAcap"/>
    <property type="match status" value="1"/>
</dbReference>
<evidence type="ECO:0000256" key="7">
    <source>
        <dbReference type="ARBA" id="ARBA00022695"/>
    </source>
</evidence>
<comment type="catalytic activity">
    <reaction evidence="15">
        <text>a 5'-end (5'-triphosphoguanosine)-(2'-O-methyladenylyl)-adenylyl-cytidylyl-adenosine in mRNA + S-adenosyl-L-methionine = a 5'-end (N(7)-methyl 5'-triphosphoguanosine)-(2'-O-methyladenylyl)-adenylyl-cytidylyl-adenosine in mRNA + S-adenosyl-L-homocysteine</text>
        <dbReference type="Rhea" id="RHEA:65440"/>
        <dbReference type="Rhea" id="RHEA-COMP:16798"/>
        <dbReference type="Rhea" id="RHEA-COMP:16801"/>
        <dbReference type="ChEBI" id="CHEBI:57856"/>
        <dbReference type="ChEBI" id="CHEBI:59789"/>
        <dbReference type="ChEBI" id="CHEBI:156482"/>
        <dbReference type="ChEBI" id="CHEBI:156483"/>
    </reaction>
</comment>
<dbReference type="GO" id="GO:0004482">
    <property type="term" value="F:mRNA 5'-cap (guanine-N7-)-methyltransferase activity"/>
    <property type="evidence" value="ECO:0007669"/>
    <property type="project" value="InterPro"/>
</dbReference>
<sequence length="2570" mass="294756">MHRFQAKRFAQDAQSFKCEEKLDKWLDLQKPLFMISELEPSVGWNMFNDIKFCNYYSRDTLAALKLHNVSPDNLKGSILTPRIISRLQHSTLSDNGPTRCHINPRSLREMIKKIQKASQLSVSLQLGHLMSCIGGDAYNISMDCVGKLLDKIGTWPPDLYKSLLVLEDMMMILQKYKDIHKYVLGKTAAERMKIRFSHSQDDSTGIKFKVYSHSLKFSIQVAGQLNLLKFDNEKAIYLINDDLLLEMVNKSAELFCALLSSHLIAGVSTIPNFFDVLVHFLRILGDHLMGQRLGHIGQNNEENENKPFKILKVMEALGVSLIILQEDLQAGWENSSLLNTMWASLIEDGVIDDVLFENHPLGVLLLDQNSVTIAELIGTVKLLGHPSIRIDVGIEELYKRTHVPLEIDDNTVMMGMGVLIRDMTKSFLSKFRRYPEVNMMNPHMSLNARNLFTQKASLNSKKGKKLWYSLSTRDWATVQFLQNEEFNPIENQLSLIKDKSLGLLRDQVYKTLDINARASTTSGISETLEKIIEKSRHEYQKYTEILNEINKVEEELTNALYEADNDDESLDDDYYTKFVMKTKLHNKKQILNIFMKEIREKRNMRVEKSSRRALLAYLVDARFTANYLSYLERYKDQTHWDHSVLQFLVIKLTAKELELKDMGRFFGASPANERNRRITQETNVMGVMDRHIPDQLMTPDDLGIMKRLVSFRYFGSLYPDHVLFQISFDFSKWNNNMRADSIDVPAGRILDNWFGTHEFFGKTMKMFEHSLVYCKEKSHTRFWLGQQGGIEGLNQATWSFIFLGGVKHALESAGYKYQLTVKGDDVRAVIAVSDRDVTMAGGYDMTRNNILKRLQDLCRYMGWQLNPQESFVSLTVIATSKQYQVRNSWLCASIKKSMKMLSMSNLLFPTLEDLIGSIFSSAHSACSQSTAILSHYSGATIVACLELERYFGSKNLKIEELAMLCMWPQILGGPGSLPLQTFIVRGENDMLSTSLSLFRSLLMGTNDDIKNFVNKICSIPVSDKKDWVLLLSDPYSLPLDLPTRSSQVLSRLIQKHIAVLVKNPDLRVLLSERGSKEQEEFCESVASMRPYLAKVATSMWENSPYYLIYELLAKFMASPTVIALFSDKALRRQGGSTFGGVNFSLKKVISAAGRRAEFWLKTLRFNDFHLTETVYGISRDDFHNFMLCTTQIVTMIREACWGFEVKGITYPSLVDQLFISDKPLISQAIPKSQMDRAMYTITIHHKEAQFQTTYASHHYAAIENSKPWVGSTTAAKTHFPQVGSNITTPTLKKILRLLTLARSTANLGDEIRNSLSQLLQSLTSLSLTDLLLLSPQGEVGHFTHRTAINAFSMSTMPNFRTNLLQLIVINSDSLFVLKSDTRDRTINFVAVHFFIAFMVLLPLQFSETLNPKYPQVLGAIFQSHGKEDDEYQLCPFCSSVIEEDVPITFSSPLPLDMYKYATMNLIGCSQYENSILIKRIAELMRDKAGENLALERLNQNDPILLEHSAVRILDHNLKQSISSAANYAFEKLVRAPTGHLLQDIFAAKYTRVDQGKLSISLLRLISPEKLYENTLFMIGNYLLDKIDRNAPLVPLIRLTDISSTLDPFADYFSNLIQAGILSRLSDGCKMHPTVNVELSWTAGCFRSGGRASKTFMRIHKGVYENLLKGKWTTMKLIHFVHMENIETMNLRLLMIYESRFMLAGFHLLNLSGGLKCWESLYKKFRNRENVLLRGGDLDPQDVDYNIVDRISTFTDYMLQKMREGEMRYESSFLACMCVLARLYTIIPKGDDVETGRDYMTRDLPILLFEVQPMEEILPQDFNLYRDQPLVEVLLNKISQDLIFHTFLTLWFKISRNFDNLPKQMIDVIMEREMEIINIVTPLAYVKINYLTVEDAVRYTKKHSRVQDIINDRREAILEQYYKAQHNLDPVPEDEDDQYGNCPIGRRNYHEELRGISLPVPILENTHQNCQASILSLSCTRESYKQISSLRVSDIERTRCIGRHNTSIAKYLDIFTRCKLGMMHHLQNKDNFNIVCLADGLGGLTAFCSYLFSTAIIHYNSLTVDWRTGTAPNDVATGQPPIESLDPFFNDSNKERIRFEGNDPGDLLKVSVQENIISNVLSNNLPTKLITMDADINWSAPDEDYEKLLFGCLRIASRIMSYNTLCVFKTFLIQEHSVAYWLHVVYCLFEHVHILRSACTRSHSYEVIVVFQNPRNLETLVQDIENIRSDEDHYGSHNTIKGLIHDETTTICHDINLFRSRGFTTYSYSLSSLFDNFYELSAYPIRLDHILNYFNLPSLSNPTEIGQLRNYLFDAINEKIPLIQYDLMIINTKTMRAIYNITKYTKDENPKREWRLTESVVILKVIRLIKLMTLNTLLSGLDEITSDLSQQLINDVHIKICSYLYLLVGHIAGKSSNKVRCQCSDVQDGCLIFKTDKLQLNISSIIRSSINKFLQLQGAIAYCLLISEKLALSQSDIALRNLIGAFDKNVIFVRDDDYKSICEQAGHWTKDKIPISYTVDLREFLVKEPLNFIETGRLNFILNKEESKFIMAEDEEVFNEISLEILEEWWD</sequence>
<evidence type="ECO:0000256" key="9">
    <source>
        <dbReference type="ARBA" id="ARBA00022840"/>
    </source>
</evidence>
<name>A0AAV2Y981_9VIRU</name>
<keyword evidence="13" id="KW-0511">Multifunctional enzyme</keyword>
<dbReference type="EMBL" id="BK059311">
    <property type="protein sequence ID" value="DAZ89739.1"/>
    <property type="molecule type" value="Viral_cRNA"/>
</dbReference>
<keyword evidence="3 22" id="KW-0696">RNA-directed RNA polymerase</keyword>
<keyword evidence="6" id="KW-0949">S-adenosyl-L-methionine</keyword>
<comment type="catalytic activity">
    <reaction evidence="18">
        <text>a 5'-end (5'-triphosphoguanosine)-adenylyl-adenylyl-cytidylyl-adenosine in mRNA + S-adenosyl-L-methionine = a 5'-end (5'-triphosphoguanosine)-(2'-O-methyladenylyl)-adenylyl-cytidylyl-adenosine in mRNA + S-adenosyl-L-homocysteine + H(+)</text>
        <dbReference type="Rhea" id="RHEA:65380"/>
        <dbReference type="Rhea" id="RHEA-COMP:16797"/>
        <dbReference type="Rhea" id="RHEA-COMP:16801"/>
        <dbReference type="ChEBI" id="CHEBI:15378"/>
        <dbReference type="ChEBI" id="CHEBI:57856"/>
        <dbReference type="ChEBI" id="CHEBI:59789"/>
        <dbReference type="ChEBI" id="CHEBI:156482"/>
        <dbReference type="ChEBI" id="CHEBI:156484"/>
    </reaction>
</comment>
<evidence type="ECO:0000256" key="15">
    <source>
        <dbReference type="ARBA" id="ARBA00024499"/>
    </source>
</evidence>
<dbReference type="InterPro" id="IPR026890">
    <property type="entry name" value="Mononeg_mRNAcap"/>
</dbReference>
<keyword evidence="12" id="KW-0506">mRNA capping</keyword>
<evidence type="ECO:0000313" key="22">
    <source>
        <dbReference type="EMBL" id="DAZ89739.1"/>
    </source>
</evidence>
<keyword evidence="11" id="KW-0693">Viral RNA replication</keyword>
<dbReference type="KEGG" id="vg:80541060"/>
<evidence type="ECO:0000256" key="11">
    <source>
        <dbReference type="ARBA" id="ARBA00022953"/>
    </source>
</evidence>
<comment type="catalytic activity">
    <reaction evidence="19">
        <text>a 5'-end (5'-triphosphoguanosine)-adenylyl-adenylyl-cytidylyl-adenosine in mRNA + 2 S-adenosyl-L-methionine = a 5'-end (N(7)-methyl 5'-triphosphoguanosine)-(2'-O-methyladenylyl)-adenylyl-cytidylyl-adenosine in mRNA + 2 S-adenosyl-L-homocysteine + H(+)</text>
        <dbReference type="Rhea" id="RHEA:65376"/>
        <dbReference type="Rhea" id="RHEA-COMP:16797"/>
        <dbReference type="Rhea" id="RHEA-COMP:16798"/>
        <dbReference type="ChEBI" id="CHEBI:15378"/>
        <dbReference type="ChEBI" id="CHEBI:57856"/>
        <dbReference type="ChEBI" id="CHEBI:59789"/>
        <dbReference type="ChEBI" id="CHEBI:156483"/>
        <dbReference type="ChEBI" id="CHEBI:156484"/>
        <dbReference type="EC" id="2.1.1.375"/>
    </reaction>
</comment>
<comment type="catalytic activity">
    <reaction evidence="14">
        <text>a 5'-end triphospho-adenylyl-adenylyl-cytidylyl-adenosine in mRNA + GDP + H(+) = a 5'-end (5'-triphosphoguanosine)-adenylyl-adenylyl-cytidylyl-adenosine in mRNA + diphosphate</text>
        <dbReference type="Rhea" id="RHEA:65436"/>
        <dbReference type="Rhea" id="RHEA-COMP:16797"/>
        <dbReference type="Rhea" id="RHEA-COMP:16799"/>
        <dbReference type="ChEBI" id="CHEBI:15378"/>
        <dbReference type="ChEBI" id="CHEBI:33019"/>
        <dbReference type="ChEBI" id="CHEBI:58189"/>
        <dbReference type="ChEBI" id="CHEBI:156484"/>
        <dbReference type="ChEBI" id="CHEBI:156503"/>
        <dbReference type="EC" id="2.7.7.88"/>
    </reaction>
</comment>
<dbReference type="Gene3D" id="3.40.50.12760">
    <property type="match status" value="1"/>
</dbReference>
<evidence type="ECO:0000256" key="8">
    <source>
        <dbReference type="ARBA" id="ARBA00022741"/>
    </source>
</evidence>
<evidence type="ECO:0000256" key="5">
    <source>
        <dbReference type="ARBA" id="ARBA00022679"/>
    </source>
</evidence>
<proteinExistence type="predicted"/>
<organism evidence="22 23">
    <name type="scientific">Rhagovelia obesa mononega-like virus</name>
    <dbReference type="NCBI Taxonomy" id="2879399"/>
    <lineage>
        <taxon>Viruses</taxon>
        <taxon>Riboviria</taxon>
        <taxon>Orthornavirae</taxon>
        <taxon>Negarnaviricota</taxon>
        <taxon>Haploviricotina</taxon>
        <taxon>Monjiviricetes</taxon>
        <taxon>Jingchuvirales</taxon>
        <taxon>Aliusviridae</taxon>
        <taxon>Ollusvirus</taxon>
        <taxon>Ollusvirus rhagoveliae</taxon>
    </lineage>
</organism>
<dbReference type="GeneID" id="80541060"/>
<evidence type="ECO:0000256" key="10">
    <source>
        <dbReference type="ARBA" id="ARBA00022844"/>
    </source>
</evidence>
<evidence type="ECO:0000256" key="17">
    <source>
        <dbReference type="ARBA" id="ARBA00031012"/>
    </source>
</evidence>
<evidence type="ECO:0000256" key="20">
    <source>
        <dbReference type="ARBA" id="ARBA00048548"/>
    </source>
</evidence>
<dbReference type="GO" id="GO:0044423">
    <property type="term" value="C:virion component"/>
    <property type="evidence" value="ECO:0007669"/>
    <property type="project" value="UniProtKB-KW"/>
</dbReference>
<dbReference type="EC" id="2.7.7.48" evidence="2"/>
<reference evidence="22" key="1">
    <citation type="journal article" date="2020" name="mSystems">
        <title>Abundant and Diverse RNA Viruses in Insects Revealed by RNA-Seq Analysis: Ecological and Evolutionary Implications.</title>
        <authorList>
            <person name="Wu H."/>
            <person name="Pang R."/>
            <person name="Cheng T."/>
            <person name="Xue L."/>
            <person name="Zeng H."/>
            <person name="Lei T."/>
            <person name="Chen M."/>
            <person name="Wu S."/>
            <person name="Ding Y."/>
            <person name="Zhang J."/>
            <person name="Shi M."/>
            <person name="Wu Q."/>
        </authorList>
    </citation>
    <scope>NUCLEOTIDE SEQUENCE</scope>
    <source>
        <strain evidence="22">2013</strain>
    </source>
</reference>
<evidence type="ECO:0000256" key="6">
    <source>
        <dbReference type="ARBA" id="ARBA00022691"/>
    </source>
</evidence>
<accession>A0AAV2Y981</accession>
<evidence type="ECO:0000256" key="1">
    <source>
        <dbReference type="ARBA" id="ARBA00004328"/>
    </source>
</evidence>
<dbReference type="GO" id="GO:0005524">
    <property type="term" value="F:ATP binding"/>
    <property type="evidence" value="ECO:0007669"/>
    <property type="project" value="UniProtKB-KW"/>
</dbReference>
<keyword evidence="5" id="KW-0808">Transferase</keyword>
<keyword evidence="23" id="KW-1185">Reference proteome</keyword>
<evidence type="ECO:0000256" key="19">
    <source>
        <dbReference type="ARBA" id="ARBA00047370"/>
    </source>
</evidence>
<keyword evidence="4" id="KW-0507">mRNA processing</keyword>
<evidence type="ECO:0000256" key="3">
    <source>
        <dbReference type="ARBA" id="ARBA00022484"/>
    </source>
</evidence>
<keyword evidence="7" id="KW-0548">Nucleotidyltransferase</keyword>
<dbReference type="PROSITE" id="PS50526">
    <property type="entry name" value="RDRP_SSRNA_NEG_NONSEG"/>
    <property type="match status" value="1"/>
</dbReference>
<dbReference type="InterPro" id="IPR014023">
    <property type="entry name" value="Mononeg_RNA_pol_cat"/>
</dbReference>
<evidence type="ECO:0000256" key="16">
    <source>
        <dbReference type="ARBA" id="ARBA00030436"/>
    </source>
</evidence>
<evidence type="ECO:0000256" key="12">
    <source>
        <dbReference type="ARBA" id="ARBA00023042"/>
    </source>
</evidence>
<dbReference type="RefSeq" id="YP_010802327.1">
    <property type="nucleotide sequence ID" value="NC_076986.1"/>
</dbReference>
<evidence type="ECO:0000256" key="2">
    <source>
        <dbReference type="ARBA" id="ARBA00012494"/>
    </source>
</evidence>
<protein>
    <recommendedName>
        <fullName evidence="2">RNA-directed RNA polymerase</fullName>
        <ecNumber evidence="2">2.7.7.48</ecNumber>
    </recommendedName>
    <alternativeName>
        <fullName evidence="17">Replicase</fullName>
    </alternativeName>
    <alternativeName>
        <fullName evidence="16">Transcriptase</fullName>
    </alternativeName>
</protein>
<dbReference type="Pfam" id="PF00946">
    <property type="entry name" value="Mononeg_RNA_pol"/>
    <property type="match status" value="2"/>
</dbReference>
<evidence type="ECO:0000259" key="21">
    <source>
        <dbReference type="PROSITE" id="PS50526"/>
    </source>
</evidence>
<evidence type="ECO:0000313" key="23">
    <source>
        <dbReference type="Proteomes" id="UP001161524"/>
    </source>
</evidence>
<evidence type="ECO:0000256" key="14">
    <source>
        <dbReference type="ARBA" id="ARBA00024494"/>
    </source>
</evidence>
<comment type="subcellular location">
    <subcellularLocation>
        <location evidence="1">Virion</location>
    </subcellularLocation>
</comment>
<evidence type="ECO:0000256" key="4">
    <source>
        <dbReference type="ARBA" id="ARBA00022664"/>
    </source>
</evidence>
<dbReference type="Proteomes" id="UP001161524">
    <property type="component" value="Segment"/>
</dbReference>
<evidence type="ECO:0000256" key="18">
    <source>
        <dbReference type="ARBA" id="ARBA00047332"/>
    </source>
</evidence>
<reference evidence="22" key="2">
    <citation type="submission" date="2021-09" db="EMBL/GenBank/DDBJ databases">
        <authorList>
            <person name="Wu H."/>
            <person name="Pang R."/>
            <person name="Cheng T."/>
            <person name="Xue L."/>
            <person name="Zeng H."/>
            <person name="Lei T."/>
            <person name="Chen M."/>
            <person name="Wu S."/>
            <person name="Ding Y."/>
            <person name="Zhang J."/>
            <person name="Shi M."/>
            <person name="Wu Q."/>
        </authorList>
    </citation>
    <scope>NUCLEOTIDE SEQUENCE</scope>
    <source>
        <strain evidence="22">2013</strain>
    </source>
</reference>
<keyword evidence="10" id="KW-0946">Virion</keyword>
<comment type="catalytic activity">
    <reaction evidence="20">
        <text>GTP + H2O = GDP + phosphate + H(+)</text>
        <dbReference type="Rhea" id="RHEA:19669"/>
        <dbReference type="ChEBI" id="CHEBI:15377"/>
        <dbReference type="ChEBI" id="CHEBI:15378"/>
        <dbReference type="ChEBI" id="CHEBI:37565"/>
        <dbReference type="ChEBI" id="CHEBI:43474"/>
        <dbReference type="ChEBI" id="CHEBI:58189"/>
    </reaction>
</comment>
<keyword evidence="9" id="KW-0067">ATP-binding</keyword>